<dbReference type="Proteomes" id="UP000219467">
    <property type="component" value="Unassembled WGS sequence"/>
</dbReference>
<dbReference type="Pfam" id="PF00350">
    <property type="entry name" value="Dynamin_N"/>
    <property type="match status" value="1"/>
</dbReference>
<protein>
    <submittedName>
        <fullName evidence="3">Dynamin family protein</fullName>
    </submittedName>
</protein>
<evidence type="ECO:0000313" key="3">
    <source>
        <dbReference type="EMBL" id="SNX71549.1"/>
    </source>
</evidence>
<evidence type="ECO:0000259" key="2">
    <source>
        <dbReference type="Pfam" id="PF00350"/>
    </source>
</evidence>
<feature type="domain" description="Dynamin N-terminal" evidence="2">
    <location>
        <begin position="25"/>
        <end position="158"/>
    </location>
</feature>
<dbReference type="OrthoDB" id="5477114at2"/>
<feature type="compositionally biased region" description="Low complexity" evidence="1">
    <location>
        <begin position="287"/>
        <end position="297"/>
    </location>
</feature>
<proteinExistence type="predicted"/>
<dbReference type="InterPro" id="IPR045063">
    <property type="entry name" value="Dynamin_N"/>
</dbReference>
<gene>
    <name evidence="3" type="ORF">SAMN05878503_11026</name>
</gene>
<feature type="region of interest" description="Disordered" evidence="1">
    <location>
        <begin position="502"/>
        <end position="522"/>
    </location>
</feature>
<evidence type="ECO:0000313" key="4">
    <source>
        <dbReference type="Proteomes" id="UP000219467"/>
    </source>
</evidence>
<reference evidence="4" key="1">
    <citation type="submission" date="2017-08" db="EMBL/GenBank/DDBJ databases">
        <authorList>
            <person name="Varghese N."/>
            <person name="Submissions S."/>
        </authorList>
    </citation>
    <scope>NUCLEOTIDE SEQUENCE [LARGE SCALE GENOMIC DNA]</scope>
    <source>
        <strain evidence="4">JA234</strain>
    </source>
</reference>
<feature type="compositionally biased region" description="Pro residues" evidence="1">
    <location>
        <begin position="394"/>
        <end position="404"/>
    </location>
</feature>
<keyword evidence="4" id="KW-1185">Reference proteome</keyword>
<dbReference type="Gene3D" id="3.40.50.300">
    <property type="entry name" value="P-loop containing nucleotide triphosphate hydrolases"/>
    <property type="match status" value="1"/>
</dbReference>
<feature type="region of interest" description="Disordered" evidence="1">
    <location>
        <begin position="384"/>
        <end position="404"/>
    </location>
</feature>
<sequence length="522" mass="55368">MTVPLELTQLVSDFDPARGASRPRIMVAGEFSSGKTRLVNALLGEDLLPSAVTSTSLPPIWITHGEGRPECIGTDGRARSFDSVLALVDHVLGGDLEAIHHCRIPHHSPVLLHFDLIDTPGNSDPNIPAACWERIVGHADMILWCSNVVQAWRQSEKSAWLAIPAEVAAQSHLVLSHADRLTDPLDREKVMRRVSHEAEGLFGAIHMASFLSDADTGTLLEALKQAAQNLPSRPSRPFVRVVGEAQDIGAAPDEAVRIAPRRIRVRPVPGRPLLLVPSEAETDPVADDPTPAAEAPDLSPMGVPEADPLTAALDAPDALEDLVKLPLDEFLLRRTPTPQPTAAPAPKDEANDDFLALLRVAIDSADADDPAPPTVALDAAPEAGMPSTVEAEPAPQPMAEPVPEPMAEAVTAPEAPVPLSVADAVGEAAPVPAAAAPQPVFAPQPEVAMAPARPRQPAPAFGPAQMLWARIEPTLDLDDPDSILDGIERLVAELDLGWAQAAMAQGQPVRRRRDARAAGTQD</sequence>
<evidence type="ECO:0000256" key="1">
    <source>
        <dbReference type="SAM" id="MobiDB-lite"/>
    </source>
</evidence>
<organism evidence="3 4">
    <name type="scientific">Cereibacter ovatus</name>
    <dbReference type="NCBI Taxonomy" id="439529"/>
    <lineage>
        <taxon>Bacteria</taxon>
        <taxon>Pseudomonadati</taxon>
        <taxon>Pseudomonadota</taxon>
        <taxon>Alphaproteobacteria</taxon>
        <taxon>Rhodobacterales</taxon>
        <taxon>Paracoccaceae</taxon>
        <taxon>Cereibacter</taxon>
    </lineage>
</organism>
<dbReference type="InterPro" id="IPR027417">
    <property type="entry name" value="P-loop_NTPase"/>
</dbReference>
<dbReference type="AlphaFoldDB" id="A0A285CVC5"/>
<feature type="region of interest" description="Disordered" evidence="1">
    <location>
        <begin position="274"/>
        <end position="308"/>
    </location>
</feature>
<dbReference type="EMBL" id="OAOQ01000010">
    <property type="protein sequence ID" value="SNX71549.1"/>
    <property type="molecule type" value="Genomic_DNA"/>
</dbReference>
<accession>A0A285CVC5</accession>
<name>A0A285CVC5_9RHOB</name>
<dbReference type="RefSeq" id="WP_097030820.1">
    <property type="nucleotide sequence ID" value="NZ_OAOQ01000010.1"/>
</dbReference>
<dbReference type="SUPFAM" id="SSF52540">
    <property type="entry name" value="P-loop containing nucleoside triphosphate hydrolases"/>
    <property type="match status" value="1"/>
</dbReference>